<dbReference type="InterPro" id="IPR008567">
    <property type="entry name" value="BKACE"/>
</dbReference>
<dbReference type="RefSeq" id="WP_009540759.1">
    <property type="nucleotide sequence ID" value="NZ_ANHY01000010.1"/>
</dbReference>
<keyword evidence="3" id="KW-0479">Metal-binding</keyword>
<accession>K9HHV5</accession>
<evidence type="ECO:0000256" key="2">
    <source>
        <dbReference type="ARBA" id="ARBA00022679"/>
    </source>
</evidence>
<dbReference type="InterPro" id="IPR013785">
    <property type="entry name" value="Aldolase_TIM"/>
</dbReference>
<keyword evidence="2" id="KW-0808">Transferase</keyword>
<dbReference type="PATRIC" id="fig|1238182.3.peg.2315"/>
<feature type="region of interest" description="Disordered" evidence="5">
    <location>
        <begin position="1"/>
        <end position="21"/>
    </location>
</feature>
<dbReference type="EMBL" id="ANHY01000010">
    <property type="protein sequence ID" value="EKV30018.1"/>
    <property type="molecule type" value="Genomic_DNA"/>
</dbReference>
<sequence>MAFAETSIPTAAPERPRKKGRGKVVITCAVTGSIHTPTMSPHLPITPDEIAEQAVAAAEAGASILHLHARDPETGRPTPDPDVFMRFLPRIKQQTDAVVNITTGGGQGMTVQDRMQAALRAQPEMCSLNMGSMNFALHPLAERYTDWKHDWEKPFLEGSKDFIFRNTFGDIERILKDLGEGCGTRFEFECYDVGHLYTLAHFVDKGLVKPPFFLQFIFGILGGIGPDPDNLTHMKSVADKLFGEDYRFSVLGGGRHQMGLATMGAVMGGNVRVGLEDNLSLGKGVLAPDNAAQVRHVRGLLEALSLEVATPAEAREMLALKGADAVSF</sequence>
<evidence type="ECO:0000256" key="3">
    <source>
        <dbReference type="ARBA" id="ARBA00022723"/>
    </source>
</evidence>
<dbReference type="Proteomes" id="UP000009881">
    <property type="component" value="Unassembled WGS sequence"/>
</dbReference>
<gene>
    <name evidence="6" type="ORF">C882_0099</name>
</gene>
<protein>
    <recommendedName>
        <fullName evidence="8">3-keto-5-aminohexanoate cleavage enzyme</fullName>
    </recommendedName>
</protein>
<comment type="cofactor">
    <cofactor evidence="1">
        <name>Zn(2+)</name>
        <dbReference type="ChEBI" id="CHEBI:29105"/>
    </cofactor>
</comment>
<dbReference type="AlphaFoldDB" id="K9HHV5"/>
<dbReference type="STRING" id="1238182.C882_0099"/>
<organism evidence="6 7">
    <name type="scientific">Caenispirillum salinarum AK4</name>
    <dbReference type="NCBI Taxonomy" id="1238182"/>
    <lineage>
        <taxon>Bacteria</taxon>
        <taxon>Pseudomonadati</taxon>
        <taxon>Pseudomonadota</taxon>
        <taxon>Alphaproteobacteria</taxon>
        <taxon>Rhodospirillales</taxon>
        <taxon>Novispirillaceae</taxon>
        <taxon>Caenispirillum</taxon>
    </lineage>
</organism>
<dbReference type="eggNOG" id="COG3246">
    <property type="taxonomic scope" value="Bacteria"/>
</dbReference>
<dbReference type="Gene3D" id="3.20.20.70">
    <property type="entry name" value="Aldolase class I"/>
    <property type="match status" value="1"/>
</dbReference>
<dbReference type="PANTHER" id="PTHR37418:SF2">
    <property type="entry name" value="3-KETO-5-AMINOHEXANOATE CLEAVAGE ENZYME"/>
    <property type="match status" value="1"/>
</dbReference>
<evidence type="ECO:0000256" key="1">
    <source>
        <dbReference type="ARBA" id="ARBA00001947"/>
    </source>
</evidence>
<dbReference type="GO" id="GO:0043720">
    <property type="term" value="F:3-keto-5-aminohexanoate cleavage activity"/>
    <property type="evidence" value="ECO:0007669"/>
    <property type="project" value="InterPro"/>
</dbReference>
<evidence type="ECO:0008006" key="8">
    <source>
        <dbReference type="Google" id="ProtNLM"/>
    </source>
</evidence>
<dbReference type="PANTHER" id="PTHR37418">
    <property type="entry name" value="3-KETO-5-AMINOHEXANOATE CLEAVAGE ENZYME-RELATED"/>
    <property type="match status" value="1"/>
</dbReference>
<evidence type="ECO:0000256" key="4">
    <source>
        <dbReference type="ARBA" id="ARBA00022833"/>
    </source>
</evidence>
<comment type="caution">
    <text evidence="6">The sequence shown here is derived from an EMBL/GenBank/DDBJ whole genome shotgun (WGS) entry which is preliminary data.</text>
</comment>
<evidence type="ECO:0000313" key="7">
    <source>
        <dbReference type="Proteomes" id="UP000009881"/>
    </source>
</evidence>
<evidence type="ECO:0000313" key="6">
    <source>
        <dbReference type="EMBL" id="EKV30018.1"/>
    </source>
</evidence>
<reference evidence="6 7" key="1">
    <citation type="journal article" date="2013" name="Genome Announc.">
        <title>Draft Genome Sequence of an Alphaproteobacterium, Caenispirillum salinarum AK4(T), Isolated from a Solar Saltern.</title>
        <authorList>
            <person name="Khatri I."/>
            <person name="Singh A."/>
            <person name="Korpole S."/>
            <person name="Pinnaka A.K."/>
            <person name="Subramanian S."/>
        </authorList>
    </citation>
    <scope>NUCLEOTIDE SEQUENCE [LARGE SCALE GENOMIC DNA]</scope>
    <source>
        <strain evidence="6 7">AK4</strain>
    </source>
</reference>
<name>K9HHV5_9PROT</name>
<keyword evidence="4" id="KW-0862">Zinc</keyword>
<proteinExistence type="predicted"/>
<dbReference type="Pfam" id="PF05853">
    <property type="entry name" value="BKACE"/>
    <property type="match status" value="1"/>
</dbReference>
<dbReference type="GO" id="GO:0046872">
    <property type="term" value="F:metal ion binding"/>
    <property type="evidence" value="ECO:0007669"/>
    <property type="project" value="UniProtKB-KW"/>
</dbReference>
<keyword evidence="7" id="KW-1185">Reference proteome</keyword>
<dbReference type="OrthoDB" id="9805277at2"/>
<evidence type="ECO:0000256" key="5">
    <source>
        <dbReference type="SAM" id="MobiDB-lite"/>
    </source>
</evidence>